<organism evidence="1 2">
    <name type="scientific">Staphylococcus lugdunensis</name>
    <dbReference type="NCBI Taxonomy" id="28035"/>
    <lineage>
        <taxon>Bacteria</taxon>
        <taxon>Bacillati</taxon>
        <taxon>Bacillota</taxon>
        <taxon>Bacilli</taxon>
        <taxon>Bacillales</taxon>
        <taxon>Staphylococcaceae</taxon>
        <taxon>Staphylococcus</taxon>
    </lineage>
</organism>
<dbReference type="SFLD" id="SFLDS00003">
    <property type="entry name" value="Haloacid_Dehalogenase"/>
    <property type="match status" value="1"/>
</dbReference>
<protein>
    <submittedName>
        <fullName evidence="1">Cof-like hydrolase</fullName>
    </submittedName>
</protein>
<dbReference type="Gene3D" id="3.30.1240.10">
    <property type="match status" value="1"/>
</dbReference>
<accession>A0ABD4EHP9</accession>
<dbReference type="InterPro" id="IPR036412">
    <property type="entry name" value="HAD-like_sf"/>
</dbReference>
<dbReference type="PANTHER" id="PTHR10000">
    <property type="entry name" value="PHOSPHOSERINE PHOSPHATASE"/>
    <property type="match status" value="1"/>
</dbReference>
<dbReference type="InterPro" id="IPR023214">
    <property type="entry name" value="HAD_sf"/>
</dbReference>
<proteinExistence type="predicted"/>
<dbReference type="SFLD" id="SFLDG01140">
    <property type="entry name" value="C2.B:_Phosphomannomutase_and_P"/>
    <property type="match status" value="1"/>
</dbReference>
<dbReference type="GO" id="GO:0016791">
    <property type="term" value="F:phosphatase activity"/>
    <property type="evidence" value="ECO:0007669"/>
    <property type="project" value="UniProtKB-ARBA"/>
</dbReference>
<dbReference type="InterPro" id="IPR006379">
    <property type="entry name" value="HAD-SF_hydro_IIB"/>
</dbReference>
<dbReference type="NCBIfam" id="TIGR01484">
    <property type="entry name" value="HAD-SF-IIB"/>
    <property type="match status" value="1"/>
</dbReference>
<dbReference type="Gene3D" id="3.40.50.1000">
    <property type="entry name" value="HAD superfamily/HAD-like"/>
    <property type="match status" value="1"/>
</dbReference>
<dbReference type="NCBIfam" id="TIGR00099">
    <property type="entry name" value="Cof-subfamily"/>
    <property type="match status" value="1"/>
</dbReference>
<dbReference type="PANTHER" id="PTHR10000:SF55">
    <property type="entry name" value="5-AMINO-6-(5-PHOSPHO-D-RIBITYLAMINO)URACIL PHOSPHATASE YCSE"/>
    <property type="match status" value="1"/>
</dbReference>
<sequence length="300" mass="34155">MKIITSEDDYLRRLQRKMDIIKAIFLDMDGTILHEDNTASGYTKEVIDQLRAKGYKVFLATGRSYAEINQLVPKGFTVDGIISSNGTSGEVKAHNIFRHSLTQEAVNKIVQLAQQQHIYYEVFPFEGQRLALQQDESWMRGMVREEEPQNNVGISEWRSRKDALKGKINWVKTLPETSYSKIYLFTTDLAQITQFRQSLIDQQLSLNISVSNSSRFNAETMAYGVDKGSGIAEMIAHFGIQQQETLVIGDSDNDRAMFKYGHVTVAMKNARPEIKDLTDDVTVYDNEEDGAARYLADRFL</sequence>
<evidence type="ECO:0000313" key="2">
    <source>
        <dbReference type="Proteomes" id="UP000070063"/>
    </source>
</evidence>
<dbReference type="Proteomes" id="UP000070063">
    <property type="component" value="Unassembled WGS sequence"/>
</dbReference>
<dbReference type="EMBL" id="LRQI01000025">
    <property type="protein sequence ID" value="KXA39621.1"/>
    <property type="molecule type" value="Genomic_DNA"/>
</dbReference>
<dbReference type="AlphaFoldDB" id="A0ABD4EHP9"/>
<dbReference type="InterPro" id="IPR000150">
    <property type="entry name" value="Cof"/>
</dbReference>
<comment type="caution">
    <text evidence="1">The sequence shown here is derived from an EMBL/GenBank/DDBJ whole genome shotgun (WGS) entry which is preliminary data.</text>
</comment>
<gene>
    <name evidence="1" type="ORF">HMPREF3225_00643</name>
</gene>
<name>A0ABD4EHP9_STALU</name>
<evidence type="ECO:0000313" key="1">
    <source>
        <dbReference type="EMBL" id="KXA39621.1"/>
    </source>
</evidence>
<dbReference type="Pfam" id="PF08282">
    <property type="entry name" value="Hydrolase_3"/>
    <property type="match status" value="1"/>
</dbReference>
<dbReference type="SUPFAM" id="SSF56784">
    <property type="entry name" value="HAD-like"/>
    <property type="match status" value="1"/>
</dbReference>
<reference evidence="1 2" key="1">
    <citation type="submission" date="2016-01" db="EMBL/GenBank/DDBJ databases">
        <authorList>
            <person name="Mitreva M."/>
            <person name="Pepin K.H."/>
            <person name="Mihindukulasuriya K.A."/>
            <person name="Fulton R."/>
            <person name="Fronick C."/>
            <person name="O'Laughlin M."/>
            <person name="Miner T."/>
            <person name="Herter B."/>
            <person name="Rosa B.A."/>
            <person name="Cordes M."/>
            <person name="Tomlinson C."/>
            <person name="Wollam A."/>
            <person name="Palsikar V.B."/>
            <person name="Mardis E.R."/>
            <person name="Wilson R.K."/>
        </authorList>
    </citation>
    <scope>NUCLEOTIDE SEQUENCE [LARGE SCALE GENOMIC DNA]</scope>
    <source>
        <strain evidence="1 2">MJR7738</strain>
    </source>
</reference>